<keyword evidence="1" id="KW-1133">Transmembrane helix</keyword>
<dbReference type="EMBL" id="JACASE010000006">
    <property type="protein sequence ID" value="KAF6456903.1"/>
    <property type="molecule type" value="Genomic_DNA"/>
</dbReference>
<evidence type="ECO:0000313" key="2">
    <source>
        <dbReference type="EMBL" id="KAF6456903.1"/>
    </source>
</evidence>
<keyword evidence="1" id="KW-0472">Membrane</keyword>
<accession>A0A7J8GA02</accession>
<sequence>MLCGSNYIDATTVLLLDLQVSEIPYLKVRPVPAGPEEQGQGSSLALEDLQASVCLESSGTKTVWPHSDQAGTGAERGNQAHLISLRPRCKTRWLLYSRDVRQVPAEERGSNPTFHIQRKSKALLGFLGAPGNFCFAVISGFWPLLL</sequence>
<keyword evidence="3" id="KW-1185">Reference proteome</keyword>
<gene>
    <name evidence="2" type="ORF">HJG63_011536</name>
</gene>
<comment type="caution">
    <text evidence="2">The sequence shown here is derived from an EMBL/GenBank/DDBJ whole genome shotgun (WGS) entry which is preliminary data.</text>
</comment>
<name>A0A7J8GA02_ROUAE</name>
<proteinExistence type="predicted"/>
<dbReference type="AlphaFoldDB" id="A0A7J8GA02"/>
<evidence type="ECO:0000256" key="1">
    <source>
        <dbReference type="SAM" id="Phobius"/>
    </source>
</evidence>
<protein>
    <submittedName>
        <fullName evidence="2">Uncharacterized protein</fullName>
    </submittedName>
</protein>
<dbReference type="Proteomes" id="UP000593571">
    <property type="component" value="Unassembled WGS sequence"/>
</dbReference>
<organism evidence="2 3">
    <name type="scientific">Rousettus aegyptiacus</name>
    <name type="common">Egyptian fruit bat</name>
    <name type="synonym">Pteropus aegyptiacus</name>
    <dbReference type="NCBI Taxonomy" id="9407"/>
    <lineage>
        <taxon>Eukaryota</taxon>
        <taxon>Metazoa</taxon>
        <taxon>Chordata</taxon>
        <taxon>Craniata</taxon>
        <taxon>Vertebrata</taxon>
        <taxon>Euteleostomi</taxon>
        <taxon>Mammalia</taxon>
        <taxon>Eutheria</taxon>
        <taxon>Laurasiatheria</taxon>
        <taxon>Chiroptera</taxon>
        <taxon>Yinpterochiroptera</taxon>
        <taxon>Pteropodoidea</taxon>
        <taxon>Pteropodidae</taxon>
        <taxon>Rousettinae</taxon>
        <taxon>Rousettus</taxon>
    </lineage>
</organism>
<feature type="transmembrane region" description="Helical" evidence="1">
    <location>
        <begin position="122"/>
        <end position="145"/>
    </location>
</feature>
<evidence type="ECO:0000313" key="3">
    <source>
        <dbReference type="Proteomes" id="UP000593571"/>
    </source>
</evidence>
<keyword evidence="1" id="KW-0812">Transmembrane</keyword>
<reference evidence="2 3" key="1">
    <citation type="journal article" date="2020" name="Nature">
        <title>Six reference-quality genomes reveal evolution of bat adaptations.</title>
        <authorList>
            <person name="Jebb D."/>
            <person name="Huang Z."/>
            <person name="Pippel M."/>
            <person name="Hughes G.M."/>
            <person name="Lavrichenko K."/>
            <person name="Devanna P."/>
            <person name="Winkler S."/>
            <person name="Jermiin L.S."/>
            <person name="Skirmuntt E.C."/>
            <person name="Katzourakis A."/>
            <person name="Burkitt-Gray L."/>
            <person name="Ray D.A."/>
            <person name="Sullivan K.A.M."/>
            <person name="Roscito J.G."/>
            <person name="Kirilenko B.M."/>
            <person name="Davalos L.M."/>
            <person name="Corthals A.P."/>
            <person name="Power M.L."/>
            <person name="Jones G."/>
            <person name="Ransome R.D."/>
            <person name="Dechmann D.K.N."/>
            <person name="Locatelli A.G."/>
            <person name="Puechmaille S.J."/>
            <person name="Fedrigo O."/>
            <person name="Jarvis E.D."/>
            <person name="Hiller M."/>
            <person name="Vernes S.C."/>
            <person name="Myers E.W."/>
            <person name="Teeling E.C."/>
        </authorList>
    </citation>
    <scope>NUCLEOTIDE SEQUENCE [LARGE SCALE GENOMIC DNA]</scope>
    <source>
        <strain evidence="2">MRouAeg1</strain>
        <tissue evidence="2">Muscle</tissue>
    </source>
</reference>